<dbReference type="GO" id="GO:0016787">
    <property type="term" value="F:hydrolase activity"/>
    <property type="evidence" value="ECO:0007669"/>
    <property type="project" value="UniProtKB-KW"/>
</dbReference>
<feature type="domain" description="Peptidase M20 dimerisation" evidence="4">
    <location>
        <begin position="186"/>
        <end position="260"/>
    </location>
</feature>
<dbReference type="EMBL" id="FNOP01000023">
    <property type="protein sequence ID" value="SDX33404.1"/>
    <property type="molecule type" value="Genomic_DNA"/>
</dbReference>
<evidence type="ECO:0000313" key="5">
    <source>
        <dbReference type="EMBL" id="SDX33404.1"/>
    </source>
</evidence>
<dbReference type="FunFam" id="3.30.70.360:FF:000014">
    <property type="entry name" value="N-acyl-L-amino acid amidohydrolase"/>
    <property type="match status" value="1"/>
</dbReference>
<keyword evidence="3" id="KW-0479">Metal-binding</keyword>
<comment type="similarity">
    <text evidence="1">Belongs to the peptidase M20 family.</text>
</comment>
<dbReference type="AlphaFoldDB" id="A0A1H3AWB9"/>
<dbReference type="Gene3D" id="3.40.630.10">
    <property type="entry name" value="Zn peptidases"/>
    <property type="match status" value="1"/>
</dbReference>
<accession>A0A1H3AWB9</accession>
<dbReference type="Gene3D" id="3.30.70.360">
    <property type="match status" value="1"/>
</dbReference>
<feature type="binding site" evidence="3">
    <location>
        <position position="163"/>
    </location>
    <ligand>
        <name>Mn(2+)</name>
        <dbReference type="ChEBI" id="CHEBI:29035"/>
        <label>2</label>
    </ligand>
</feature>
<feature type="binding site" evidence="3">
    <location>
        <position position="103"/>
    </location>
    <ligand>
        <name>Mn(2+)</name>
        <dbReference type="ChEBI" id="CHEBI:29035"/>
        <label>2</label>
    </ligand>
</feature>
<evidence type="ECO:0000313" key="6">
    <source>
        <dbReference type="Proteomes" id="UP000182379"/>
    </source>
</evidence>
<dbReference type="InterPro" id="IPR011650">
    <property type="entry name" value="Peptidase_M20_dimer"/>
</dbReference>
<comment type="cofactor">
    <cofactor evidence="3">
        <name>Mn(2+)</name>
        <dbReference type="ChEBI" id="CHEBI:29035"/>
    </cofactor>
    <text evidence="3">The Mn(2+) ion enhances activity.</text>
</comment>
<dbReference type="InterPro" id="IPR017439">
    <property type="entry name" value="Amidohydrolase"/>
</dbReference>
<dbReference type="GO" id="GO:0046872">
    <property type="term" value="F:metal ion binding"/>
    <property type="evidence" value="ECO:0007669"/>
    <property type="project" value="UniProtKB-KW"/>
</dbReference>
<evidence type="ECO:0000259" key="4">
    <source>
        <dbReference type="Pfam" id="PF07687"/>
    </source>
</evidence>
<keyword evidence="3" id="KW-0464">Manganese</keyword>
<gene>
    <name evidence="5" type="ORF">SAMN05216495_12310</name>
</gene>
<dbReference type="InterPro" id="IPR002933">
    <property type="entry name" value="Peptidase_M20"/>
</dbReference>
<protein>
    <submittedName>
        <fullName evidence="5">Amidohydrolase</fullName>
    </submittedName>
</protein>
<evidence type="ECO:0000256" key="2">
    <source>
        <dbReference type="ARBA" id="ARBA00022801"/>
    </source>
</evidence>
<dbReference type="Pfam" id="PF07687">
    <property type="entry name" value="M20_dimer"/>
    <property type="match status" value="1"/>
</dbReference>
<keyword evidence="2 5" id="KW-0378">Hydrolase</keyword>
<dbReference type="RefSeq" id="WP_074708393.1">
    <property type="nucleotide sequence ID" value="NZ_FNOP01000023.1"/>
</dbReference>
<evidence type="ECO:0000256" key="3">
    <source>
        <dbReference type="PIRSR" id="PIRSR005962-1"/>
    </source>
</evidence>
<dbReference type="PIRSF" id="PIRSF005962">
    <property type="entry name" value="Pept_M20D_amidohydro"/>
    <property type="match status" value="1"/>
</dbReference>
<organism evidence="5 6">
    <name type="scientific">Acidaminococcus fermentans</name>
    <dbReference type="NCBI Taxonomy" id="905"/>
    <lineage>
        <taxon>Bacteria</taxon>
        <taxon>Bacillati</taxon>
        <taxon>Bacillota</taxon>
        <taxon>Negativicutes</taxon>
        <taxon>Acidaminococcales</taxon>
        <taxon>Acidaminococcaceae</taxon>
        <taxon>Acidaminococcus</taxon>
    </lineage>
</organism>
<dbReference type="PANTHER" id="PTHR11014">
    <property type="entry name" value="PEPTIDASE M20 FAMILY MEMBER"/>
    <property type="match status" value="1"/>
</dbReference>
<dbReference type="SUPFAM" id="SSF55031">
    <property type="entry name" value="Bacterial exopeptidase dimerisation domain"/>
    <property type="match status" value="1"/>
</dbReference>
<name>A0A1H3AWB9_ACIFE</name>
<dbReference type="SUPFAM" id="SSF53187">
    <property type="entry name" value="Zn-dependent exopeptidases"/>
    <property type="match status" value="1"/>
</dbReference>
<proteinExistence type="inferred from homology"/>
<dbReference type="PANTHER" id="PTHR11014:SF63">
    <property type="entry name" value="METALLOPEPTIDASE, PUTATIVE (AFU_ORTHOLOGUE AFUA_6G09600)-RELATED"/>
    <property type="match status" value="1"/>
</dbReference>
<feature type="binding site" evidence="3">
    <location>
        <position position="101"/>
    </location>
    <ligand>
        <name>Mn(2+)</name>
        <dbReference type="ChEBI" id="CHEBI:29035"/>
        <label>2</label>
    </ligand>
</feature>
<dbReference type="Proteomes" id="UP000182379">
    <property type="component" value="Unassembled WGS sequence"/>
</dbReference>
<dbReference type="InterPro" id="IPR036264">
    <property type="entry name" value="Bact_exopeptidase_dim_dom"/>
</dbReference>
<feature type="binding site" evidence="3">
    <location>
        <position position="137"/>
    </location>
    <ligand>
        <name>Mn(2+)</name>
        <dbReference type="ChEBI" id="CHEBI:29035"/>
        <label>2</label>
    </ligand>
</feature>
<dbReference type="Pfam" id="PF01546">
    <property type="entry name" value="Peptidase_M20"/>
    <property type="match status" value="1"/>
</dbReference>
<sequence length="391" mass="42980">MDVKERVAALQPELVRLRRHFHEKPERSWEEFQTQKAIESYLDALGIPYVESCKSGVIATLKGPHASDRVIGIRADIDALPITELGDPAYKSQNPGTMHACGHDTHITILLGAAKVLAAMKDQLTVTVRFLFQPAEEEIANSGAAYMKEEPLVKECDRLIALHIWSKIPAGWASLRYGPVMSAADTFDVTVEGRGGHGALPHQTVDPIVAGAEFVTALQTVVSREVNPLEPAVLSITQFQGGTTSNVIPGEAHLAGTARTFSKELRDAYPGILERVAQGVSTATRAKLRTVYHFGPPPMINDKACVDTGRKACAKVFAPDKLVDWELQMGGEDFAKYSNPKCLLLLGGGFADEDRRYPQHSPYFDIDEKALGLGVEYFVQYVLEWEKELKK</sequence>
<dbReference type="NCBIfam" id="TIGR01891">
    <property type="entry name" value="amidohydrolases"/>
    <property type="match status" value="1"/>
</dbReference>
<evidence type="ECO:0000256" key="1">
    <source>
        <dbReference type="ARBA" id="ARBA00006153"/>
    </source>
</evidence>
<feature type="binding site" evidence="3">
    <location>
        <position position="360"/>
    </location>
    <ligand>
        <name>Mn(2+)</name>
        <dbReference type="ChEBI" id="CHEBI:29035"/>
        <label>2</label>
    </ligand>
</feature>
<reference evidence="5 6" key="1">
    <citation type="submission" date="2016-10" db="EMBL/GenBank/DDBJ databases">
        <authorList>
            <person name="Varghese N."/>
            <person name="Submissions S."/>
        </authorList>
    </citation>
    <scope>NUCLEOTIDE SEQUENCE [LARGE SCALE GENOMIC DNA]</scope>
    <source>
        <strain evidence="5 6">WCC6</strain>
    </source>
</reference>
<comment type="caution">
    <text evidence="5">The sequence shown here is derived from an EMBL/GenBank/DDBJ whole genome shotgun (WGS) entry which is preliminary data.</text>
</comment>